<feature type="signal peptide" evidence="4">
    <location>
        <begin position="1"/>
        <end position="22"/>
    </location>
</feature>
<dbReference type="Pfam" id="PF07971">
    <property type="entry name" value="Glyco_hydro_92"/>
    <property type="match status" value="1"/>
</dbReference>
<dbReference type="RefSeq" id="WP_107823751.1">
    <property type="nucleotide sequence ID" value="NZ_OY782574.1"/>
</dbReference>
<dbReference type="Proteomes" id="UP000243525">
    <property type="component" value="Unassembled WGS sequence"/>
</dbReference>
<dbReference type="EMBL" id="QAAD01000027">
    <property type="protein sequence ID" value="PTN05299.1"/>
    <property type="molecule type" value="Genomic_DNA"/>
</dbReference>
<dbReference type="InterPro" id="IPR005887">
    <property type="entry name" value="GH92_a_mannosidase_put"/>
</dbReference>
<dbReference type="PANTHER" id="PTHR12143">
    <property type="entry name" value="PEPTIDE N-GLYCANASE PNGASE -RELATED"/>
    <property type="match status" value="1"/>
</dbReference>
<dbReference type="InterPro" id="IPR050883">
    <property type="entry name" value="PNGase"/>
</dbReference>
<dbReference type="GO" id="GO:0005975">
    <property type="term" value="P:carbohydrate metabolic process"/>
    <property type="evidence" value="ECO:0007669"/>
    <property type="project" value="InterPro"/>
</dbReference>
<dbReference type="NCBIfam" id="TIGR01180">
    <property type="entry name" value="aman2_put"/>
    <property type="match status" value="1"/>
</dbReference>
<gene>
    <name evidence="7" type="ORF">C8N47_12721</name>
</gene>
<evidence type="ECO:0000313" key="8">
    <source>
        <dbReference type="Proteomes" id="UP000243525"/>
    </source>
</evidence>
<sequence>MKKRFLQATVLLTFCCTGISCMTDTASIERNVDYVNPLIGTAPSTTISALKHGEGTENNSQVVPFVTVPFGMTNWTAQTKDTETKCVAPYYYADSIIQGFRGSHWLSGSCVQDYGSVTIMPIAGELKCLPEERGSSFSHDNEISTPYFYHVRLDDYAIEAEMTATKRCGLFKFTFEKGGESHLVINPNSDEGQGFIQIIPEKNEIAGYNPVHRIYQGWGEPAGFSGYFVARFSHDFEKYGTYQDSLITELATEIANQAKLGAWVTFNLNENEPVYVEVGTSFTSIDEARANLDAETADLDFEQAKTQLKESWERLLSKVQVEGSDEEAKVKFYTALYHSFLQPRTFNDVDGSYPAFAGGKQILNSGSRDYFDDFSMWDTYRASHPLFNLLVPEKNAEMMYSLLDKAQQGNWLPIFPCWNSYTSAMIGDHAAAAIADAYSKDVIDLTDAQYQLLLKNAFQSPETFAEYKEGKGRRALESYLEYGYIPMEDSVQESFHKKEQVSRTLEYAFDDFTLSRIAEKRGDTERAAILRKRALNYQNVYSPADSCVRGKYLDGRWAADFNKYIRQPYITEGTPWQYTWYVPQDVRGLMDLMGGEDGFNCNLDQFHASGQYWHGNEPGHQIPFLYNYSGQPWKSQQLVSEIMVNEYGTGPGGLSGNDDAGQMSAWYVFAALGFYPVCPSVPEYVISGPHFDKITIELEGGKQLVIHAPGASSGKNYIQGMNVNGQETDLNYFNHFDLIKGGTINFEMGDLPNKSWGVATKARPYSLSND</sequence>
<dbReference type="Gene3D" id="1.20.1610.10">
    <property type="entry name" value="alpha-1,2-mannosidases domains"/>
    <property type="match status" value="1"/>
</dbReference>
<evidence type="ECO:0000313" key="7">
    <source>
        <dbReference type="EMBL" id="PTN05299.1"/>
    </source>
</evidence>
<dbReference type="AlphaFoldDB" id="A0A2T5BXN2"/>
<feature type="domain" description="Glycosyl hydrolase family 92" evidence="5">
    <location>
        <begin position="287"/>
        <end position="750"/>
    </location>
</feature>
<comment type="cofactor">
    <cofactor evidence="1">
        <name>Ca(2+)</name>
        <dbReference type="ChEBI" id="CHEBI:29108"/>
    </cofactor>
</comment>
<dbReference type="InterPro" id="IPR041371">
    <property type="entry name" value="GH92_N"/>
</dbReference>
<evidence type="ECO:0000256" key="3">
    <source>
        <dbReference type="ARBA" id="ARBA00022837"/>
    </source>
</evidence>
<dbReference type="GO" id="GO:0000224">
    <property type="term" value="F:peptide-N4-(N-acetyl-beta-glucosaminyl)asparagine amidase activity"/>
    <property type="evidence" value="ECO:0007669"/>
    <property type="project" value="TreeGrafter"/>
</dbReference>
<dbReference type="Gene3D" id="3.30.2080.10">
    <property type="entry name" value="GH92 mannosidase domain"/>
    <property type="match status" value="1"/>
</dbReference>
<comment type="subunit">
    <text evidence="2">Monomer.</text>
</comment>
<proteinExistence type="predicted"/>
<protein>
    <submittedName>
        <fullName evidence="7">Putative alpha-1,2-mannosidase</fullName>
    </submittedName>
</protein>
<dbReference type="InterPro" id="IPR014718">
    <property type="entry name" value="GH-type_carb-bd"/>
</dbReference>
<dbReference type="InterPro" id="IPR012939">
    <property type="entry name" value="Glyco_hydro_92"/>
</dbReference>
<evidence type="ECO:0000256" key="4">
    <source>
        <dbReference type="SAM" id="SignalP"/>
    </source>
</evidence>
<keyword evidence="3" id="KW-0106">Calcium</keyword>
<dbReference type="Gene3D" id="1.20.1050.60">
    <property type="entry name" value="alpha-1,2-mannosidase"/>
    <property type="match status" value="1"/>
</dbReference>
<evidence type="ECO:0000259" key="6">
    <source>
        <dbReference type="Pfam" id="PF17678"/>
    </source>
</evidence>
<feature type="domain" description="Glycosyl hydrolase family 92 N-terminal" evidence="6">
    <location>
        <begin position="34"/>
        <end position="281"/>
    </location>
</feature>
<dbReference type="Pfam" id="PF17678">
    <property type="entry name" value="Glyco_hydro_92N"/>
    <property type="match status" value="1"/>
</dbReference>
<name>A0A2T5BXN2_9BACT</name>
<dbReference type="PANTHER" id="PTHR12143:SF43">
    <property type="entry name" value="PUTATIVE-RELATED"/>
    <property type="match status" value="1"/>
</dbReference>
<dbReference type="PROSITE" id="PS51257">
    <property type="entry name" value="PROKAR_LIPOPROTEIN"/>
    <property type="match status" value="1"/>
</dbReference>
<evidence type="ECO:0000256" key="2">
    <source>
        <dbReference type="ARBA" id="ARBA00011245"/>
    </source>
</evidence>
<dbReference type="GO" id="GO:0030246">
    <property type="term" value="F:carbohydrate binding"/>
    <property type="evidence" value="ECO:0007669"/>
    <property type="project" value="InterPro"/>
</dbReference>
<feature type="chain" id="PRO_5015463372" evidence="4">
    <location>
        <begin position="23"/>
        <end position="770"/>
    </location>
</feature>
<dbReference type="OrthoDB" id="9762711at2"/>
<evidence type="ECO:0000256" key="1">
    <source>
        <dbReference type="ARBA" id="ARBA00001913"/>
    </source>
</evidence>
<keyword evidence="8" id="KW-1185">Reference proteome</keyword>
<dbReference type="GO" id="GO:0006516">
    <property type="term" value="P:glycoprotein catabolic process"/>
    <property type="evidence" value="ECO:0007669"/>
    <property type="project" value="TreeGrafter"/>
</dbReference>
<accession>A0A2T5BXN2</accession>
<keyword evidence="4" id="KW-0732">Signal</keyword>
<organism evidence="7 8">
    <name type="scientific">Mangrovibacterium marinum</name>
    <dbReference type="NCBI Taxonomy" id="1639118"/>
    <lineage>
        <taxon>Bacteria</taxon>
        <taxon>Pseudomonadati</taxon>
        <taxon>Bacteroidota</taxon>
        <taxon>Bacteroidia</taxon>
        <taxon>Marinilabiliales</taxon>
        <taxon>Prolixibacteraceae</taxon>
        <taxon>Mangrovibacterium</taxon>
    </lineage>
</organism>
<reference evidence="7 8" key="1">
    <citation type="submission" date="2018-04" db="EMBL/GenBank/DDBJ databases">
        <title>Genomic Encyclopedia of Archaeal and Bacterial Type Strains, Phase II (KMG-II): from individual species to whole genera.</title>
        <authorList>
            <person name="Goeker M."/>
        </authorList>
    </citation>
    <scope>NUCLEOTIDE SEQUENCE [LARGE SCALE GENOMIC DNA]</scope>
    <source>
        <strain evidence="7 8">DSM 28823</strain>
    </source>
</reference>
<evidence type="ECO:0000259" key="5">
    <source>
        <dbReference type="Pfam" id="PF07971"/>
    </source>
</evidence>
<dbReference type="Gene3D" id="2.70.98.10">
    <property type="match status" value="1"/>
</dbReference>
<comment type="caution">
    <text evidence="7">The sequence shown here is derived from an EMBL/GenBank/DDBJ whole genome shotgun (WGS) entry which is preliminary data.</text>
</comment>
<dbReference type="InterPro" id="IPR008928">
    <property type="entry name" value="6-hairpin_glycosidase_sf"/>
</dbReference>
<dbReference type="SUPFAM" id="SSF48208">
    <property type="entry name" value="Six-hairpin glycosidases"/>
    <property type="match status" value="1"/>
</dbReference>
<dbReference type="GO" id="GO:0005829">
    <property type="term" value="C:cytosol"/>
    <property type="evidence" value="ECO:0007669"/>
    <property type="project" value="TreeGrafter"/>
</dbReference>
<dbReference type="FunFam" id="3.30.2080.10:FF:000001">
    <property type="entry name" value="Alpha-1,2-mannosidase subfamily"/>
    <property type="match status" value="1"/>
</dbReference>